<organism evidence="3 4">
    <name type="scientific">Pyxidicoccus parkwayensis</name>
    <dbReference type="NCBI Taxonomy" id="2813578"/>
    <lineage>
        <taxon>Bacteria</taxon>
        <taxon>Pseudomonadati</taxon>
        <taxon>Myxococcota</taxon>
        <taxon>Myxococcia</taxon>
        <taxon>Myxococcales</taxon>
        <taxon>Cystobacterineae</taxon>
        <taxon>Myxococcaceae</taxon>
        <taxon>Pyxidicoccus</taxon>
    </lineage>
</organism>
<evidence type="ECO:0000313" key="4">
    <source>
        <dbReference type="Proteomes" id="UP000662747"/>
    </source>
</evidence>
<name>A0ABX7NVI9_9BACT</name>
<feature type="domain" description="DUF7151" evidence="2">
    <location>
        <begin position="191"/>
        <end position="235"/>
    </location>
</feature>
<dbReference type="RefSeq" id="WP_206724465.1">
    <property type="nucleotide sequence ID" value="NZ_CP071090.1"/>
</dbReference>
<reference evidence="3 4" key="1">
    <citation type="submission" date="2021-02" db="EMBL/GenBank/DDBJ databases">
        <title>De Novo genome assembly of isolated myxobacteria.</title>
        <authorList>
            <person name="Stevens D.C."/>
        </authorList>
    </citation>
    <scope>NUCLEOTIDE SEQUENCE [LARGE SCALE GENOMIC DNA]</scope>
    <source>
        <strain evidence="4">SCPEA02</strain>
    </source>
</reference>
<feature type="domain" description="DUF7151" evidence="2">
    <location>
        <begin position="239"/>
        <end position="283"/>
    </location>
</feature>
<dbReference type="EMBL" id="CP071090">
    <property type="protein sequence ID" value="QSQ22889.1"/>
    <property type="molecule type" value="Genomic_DNA"/>
</dbReference>
<dbReference type="Proteomes" id="UP000662747">
    <property type="component" value="Chromosome"/>
</dbReference>
<feature type="domain" description="DUF7151" evidence="2">
    <location>
        <begin position="144"/>
        <end position="187"/>
    </location>
</feature>
<dbReference type="InterPro" id="IPR018247">
    <property type="entry name" value="EF_Hand_1_Ca_BS"/>
</dbReference>
<evidence type="ECO:0000313" key="3">
    <source>
        <dbReference type="EMBL" id="QSQ22889.1"/>
    </source>
</evidence>
<keyword evidence="4" id="KW-1185">Reference proteome</keyword>
<protein>
    <recommendedName>
        <fullName evidence="2">DUF7151 domain-containing protein</fullName>
    </recommendedName>
</protein>
<feature type="domain" description="DUF7151" evidence="2">
    <location>
        <begin position="93"/>
        <end position="136"/>
    </location>
</feature>
<sequence>MPDTVRSVPFHPRLAQARSGPWLHLALGLLLGVTACSKPEGAWMEVPGEEPSSLNCPHGARVLLSGRDDNENGRLDEDEVRERTRTCASPVPLSATREEPPGEHCEHGGTALQSGLDVDGDGALAPAEVTSVQYVCERAAPTLLSRVRSEPAGENCPTGGSAVESGLDVDGDGELSREEVTTTRHVCGVRALLRVAAEPPGERCPVGGTVAQSGPDLDGDGALDDAEVESTRYVCDARALTRVDVEPPGPRCPGGGAVVHTGGDTNGDGVLQNEEVRSSETLCERVIDGDVRVSTQLELASLQDVTVITGSLYIAGRGVVNVELPAEARGRSSGALLPPGGSQPVVAGARVRSLRPRLGQPPAGPGVAAGAGADHLRLDCAERRAGGGRPRGPDDGGQLRGQGQPAARVAECSAPLVGG</sequence>
<accession>A0ABX7NVI9</accession>
<feature type="region of interest" description="Disordered" evidence="1">
    <location>
        <begin position="382"/>
        <end position="419"/>
    </location>
</feature>
<dbReference type="InterPro" id="IPR055575">
    <property type="entry name" value="DUF7151"/>
</dbReference>
<evidence type="ECO:0000259" key="2">
    <source>
        <dbReference type="Pfam" id="PF23657"/>
    </source>
</evidence>
<evidence type="ECO:0000256" key="1">
    <source>
        <dbReference type="SAM" id="MobiDB-lite"/>
    </source>
</evidence>
<dbReference type="Pfam" id="PF23657">
    <property type="entry name" value="DUF7151"/>
    <property type="match status" value="5"/>
</dbReference>
<dbReference type="PROSITE" id="PS00018">
    <property type="entry name" value="EF_HAND_1"/>
    <property type="match status" value="2"/>
</dbReference>
<proteinExistence type="predicted"/>
<feature type="domain" description="DUF7151" evidence="2">
    <location>
        <begin position="49"/>
        <end position="87"/>
    </location>
</feature>
<gene>
    <name evidence="3" type="ORF">JY651_48670</name>
</gene>